<reference evidence="6 7" key="1">
    <citation type="submission" date="2023-03" db="EMBL/GenBank/DDBJ databases">
        <title>Complete genome of Arcanobacterium canis strain DSM 25104 isolated in 2010 from a canine otitis externa in Germany.</title>
        <authorList>
            <person name="Borowiak M."/>
            <person name="Kreitlow A."/>
            <person name="Malorny B."/>
            <person name="Laemmler C."/>
            <person name="Prenger-Berninghoff E."/>
            <person name="Ploetz M."/>
            <person name="Abdulmawjood A."/>
        </authorList>
    </citation>
    <scope>NUCLEOTIDE SEQUENCE [LARGE SCALE GENOMIC DNA]</scope>
    <source>
        <strain evidence="6 7">DSM 25104</strain>
    </source>
</reference>
<evidence type="ECO:0000256" key="3">
    <source>
        <dbReference type="ARBA" id="ARBA00049244"/>
    </source>
</evidence>
<feature type="binding site" evidence="4">
    <location>
        <position position="27"/>
    </location>
    <ligand>
        <name>Mg(2+)</name>
        <dbReference type="ChEBI" id="CHEBI:18420"/>
    </ligand>
</feature>
<dbReference type="InterPro" id="IPR036775">
    <property type="entry name" value="DNA_pol_Y-fam_lit_finger_sf"/>
</dbReference>
<evidence type="ECO:0000256" key="4">
    <source>
        <dbReference type="HAMAP-Rule" id="MF_01113"/>
    </source>
</evidence>
<keyword evidence="4" id="KW-0460">Magnesium</keyword>
<evidence type="ECO:0000256" key="1">
    <source>
        <dbReference type="ARBA" id="ARBA00010945"/>
    </source>
</evidence>
<dbReference type="InterPro" id="IPR043502">
    <property type="entry name" value="DNA/RNA_pol_sf"/>
</dbReference>
<keyword evidence="4" id="KW-0227">DNA damage</keyword>
<dbReference type="GO" id="GO:0003887">
    <property type="term" value="F:DNA-directed DNA polymerase activity"/>
    <property type="evidence" value="ECO:0007669"/>
    <property type="project" value="UniProtKB-EC"/>
</dbReference>
<feature type="domain" description="UmuC" evidence="5">
    <location>
        <begin position="23"/>
        <end position="202"/>
    </location>
</feature>
<proteinExistence type="inferred from homology"/>
<dbReference type="SUPFAM" id="SSF56672">
    <property type="entry name" value="DNA/RNA polymerases"/>
    <property type="match status" value="1"/>
</dbReference>
<feature type="binding site" evidence="4">
    <location>
        <position position="120"/>
    </location>
    <ligand>
        <name>Mg(2+)</name>
        <dbReference type="ChEBI" id="CHEBI:18420"/>
    </ligand>
</feature>
<keyword evidence="4" id="KW-0234">DNA repair</keyword>
<dbReference type="NCBIfam" id="NF003015">
    <property type="entry name" value="PRK03858.1"/>
    <property type="match status" value="1"/>
</dbReference>
<keyword evidence="4" id="KW-0235">DNA replication</keyword>
<evidence type="ECO:0000256" key="2">
    <source>
        <dbReference type="ARBA" id="ARBA00025589"/>
    </source>
</evidence>
<dbReference type="PROSITE" id="PS50173">
    <property type="entry name" value="UMUC"/>
    <property type="match status" value="1"/>
</dbReference>
<comment type="cofactor">
    <cofactor evidence="4">
        <name>Mg(2+)</name>
        <dbReference type="ChEBI" id="CHEBI:18420"/>
    </cofactor>
    <text evidence="4">Binds 2 magnesium ions per subunit.</text>
</comment>
<dbReference type="NCBIfam" id="NF002677">
    <property type="entry name" value="PRK02406.1"/>
    <property type="match status" value="1"/>
</dbReference>
<dbReference type="Gene3D" id="1.10.150.20">
    <property type="entry name" value="5' to 3' exonuclease, C-terminal subdomain"/>
    <property type="match status" value="1"/>
</dbReference>
<dbReference type="EMBL" id="CP121208">
    <property type="protein sequence ID" value="WFM82813.1"/>
    <property type="molecule type" value="Genomic_DNA"/>
</dbReference>
<dbReference type="Gene3D" id="3.30.1490.100">
    <property type="entry name" value="DNA polymerase, Y-family, little finger domain"/>
    <property type="match status" value="1"/>
</dbReference>
<sequence>MSRAPRSAAAKRSWGSDDSQTNIMHVDMDAFFVSVELLERPELRGLPVAVGGESRGVISAASYEARRFGVNSAMPVARAKRICPELMIIPPDHHKYSAISKRIMSLLADITPTVEQLSVDEAFLDVGGARKAVGTPVEIGRRLRARIRDTVGVPASVGIATTKHVAKIASAHAKPDGLLLIPADSTLDFLHSLPVGALWGVGEKTREKLEYYGIHSVRELAALGENRLVRMIGASAGHSLYALAMGIDPRPVIAQREEKSMGKERTFFDLCDPHDAPNVLLEQSHSVARRLREAGVRAWTVGIKVRYADFTTISRSVTFGAPTDIGAEIFRAATHLFAQIPARGGLRLLGVRAENLDDGEAGIQLRIDDDGRGRRVESAVDEVLKKFGSSAASSASLIKNTHGGVP</sequence>
<keyword evidence="4" id="KW-0239">DNA-directed DNA polymerase</keyword>
<dbReference type="InterPro" id="IPR043128">
    <property type="entry name" value="Rev_trsase/Diguanyl_cyclase"/>
</dbReference>
<keyword evidence="7" id="KW-1185">Reference proteome</keyword>
<dbReference type="PANTHER" id="PTHR11076">
    <property type="entry name" value="DNA REPAIR POLYMERASE UMUC / TRANSFERASE FAMILY MEMBER"/>
    <property type="match status" value="1"/>
</dbReference>
<dbReference type="InterPro" id="IPR001126">
    <property type="entry name" value="UmuC"/>
</dbReference>
<keyword evidence="4" id="KW-0238">DNA-binding</keyword>
<protein>
    <recommendedName>
        <fullName evidence="4">DNA polymerase IV</fullName>
        <shortName evidence="4">Pol IV</shortName>
        <ecNumber evidence="4">2.7.7.7</ecNumber>
    </recommendedName>
</protein>
<name>A0ABY8FZ26_9ACTO</name>
<organism evidence="6 7">
    <name type="scientific">Arcanobacterium canis</name>
    <dbReference type="NCBI Taxonomy" id="999183"/>
    <lineage>
        <taxon>Bacteria</taxon>
        <taxon>Bacillati</taxon>
        <taxon>Actinomycetota</taxon>
        <taxon>Actinomycetes</taxon>
        <taxon>Actinomycetales</taxon>
        <taxon>Actinomycetaceae</taxon>
        <taxon>Arcanobacterium</taxon>
    </lineage>
</organism>
<comment type="catalytic activity">
    <reaction evidence="3 4">
        <text>DNA(n) + a 2'-deoxyribonucleoside 5'-triphosphate = DNA(n+1) + diphosphate</text>
        <dbReference type="Rhea" id="RHEA:22508"/>
        <dbReference type="Rhea" id="RHEA-COMP:17339"/>
        <dbReference type="Rhea" id="RHEA-COMP:17340"/>
        <dbReference type="ChEBI" id="CHEBI:33019"/>
        <dbReference type="ChEBI" id="CHEBI:61560"/>
        <dbReference type="ChEBI" id="CHEBI:173112"/>
        <dbReference type="EC" id="2.7.7.7"/>
    </reaction>
</comment>
<dbReference type="Gene3D" id="3.40.1170.60">
    <property type="match status" value="1"/>
</dbReference>
<comment type="function">
    <text evidence="2 4">Poorly processive, error-prone DNA polymerase involved in untargeted mutagenesis. Copies undamaged DNA at stalled replication forks, which arise in vivo from mismatched or misaligned primer ends. These misaligned primers can be extended by PolIV. Exhibits no 3'-5' exonuclease (proofreading) activity. May be involved in translesional synthesis, in conjunction with the beta clamp from PolIII.</text>
</comment>
<dbReference type="Gene3D" id="3.30.70.270">
    <property type="match status" value="1"/>
</dbReference>
<accession>A0ABY8FZ26</accession>
<comment type="subcellular location">
    <subcellularLocation>
        <location evidence="4">Cytoplasm</location>
    </subcellularLocation>
</comment>
<dbReference type="PANTHER" id="PTHR11076:SF33">
    <property type="entry name" value="DNA POLYMERASE KAPPA"/>
    <property type="match status" value="1"/>
</dbReference>
<dbReference type="InterPro" id="IPR050116">
    <property type="entry name" value="DNA_polymerase-Y"/>
</dbReference>
<keyword evidence="4" id="KW-0479">Metal-binding</keyword>
<evidence type="ECO:0000313" key="6">
    <source>
        <dbReference type="EMBL" id="WFM82813.1"/>
    </source>
</evidence>
<dbReference type="HAMAP" id="MF_01113">
    <property type="entry name" value="DNApol_IV"/>
    <property type="match status" value="1"/>
</dbReference>
<dbReference type="RefSeq" id="WP_278012239.1">
    <property type="nucleotide sequence ID" value="NZ_CP121208.1"/>
</dbReference>
<dbReference type="InterPro" id="IPR017961">
    <property type="entry name" value="DNA_pol_Y-fam_little_finger"/>
</dbReference>
<dbReference type="Pfam" id="PF00817">
    <property type="entry name" value="IMS"/>
    <property type="match status" value="1"/>
</dbReference>
<keyword evidence="4" id="KW-0963">Cytoplasm</keyword>
<keyword evidence="4" id="KW-0515">Mutator protein</keyword>
<evidence type="ECO:0000259" key="5">
    <source>
        <dbReference type="PROSITE" id="PS50173"/>
    </source>
</evidence>
<gene>
    <name evidence="4 6" type="primary">dinB</name>
    <name evidence="6" type="ORF">P7079_05240</name>
</gene>
<feature type="site" description="Substrate discrimination" evidence="4">
    <location>
        <position position="32"/>
    </location>
</feature>
<dbReference type="Pfam" id="PF11799">
    <property type="entry name" value="IMS_C"/>
    <property type="match status" value="1"/>
</dbReference>
<dbReference type="EC" id="2.7.7.7" evidence="4"/>
<comment type="similarity">
    <text evidence="1 4">Belongs to the DNA polymerase type-Y family.</text>
</comment>
<feature type="active site" evidence="4">
    <location>
        <position position="121"/>
    </location>
</feature>
<keyword evidence="4 6" id="KW-0808">Transferase</keyword>
<keyword evidence="4 6" id="KW-0548">Nucleotidyltransferase</keyword>
<dbReference type="SUPFAM" id="SSF100879">
    <property type="entry name" value="Lesion bypass DNA polymerase (Y-family), little finger domain"/>
    <property type="match status" value="1"/>
</dbReference>
<evidence type="ECO:0000313" key="7">
    <source>
        <dbReference type="Proteomes" id="UP001215216"/>
    </source>
</evidence>
<dbReference type="Proteomes" id="UP001215216">
    <property type="component" value="Chromosome"/>
</dbReference>
<dbReference type="CDD" id="cd03586">
    <property type="entry name" value="PolY_Pol_IV_kappa"/>
    <property type="match status" value="1"/>
</dbReference>
<dbReference type="InterPro" id="IPR022880">
    <property type="entry name" value="DNApol_IV"/>
</dbReference>
<comment type="subunit">
    <text evidence="4">Monomer.</text>
</comment>